<keyword evidence="3 5" id="KW-0949">S-adenosyl-L-methionine</keyword>
<dbReference type="InterPro" id="IPR029063">
    <property type="entry name" value="SAM-dependent_MTases_sf"/>
</dbReference>
<evidence type="ECO:0000256" key="2">
    <source>
        <dbReference type="ARBA" id="ARBA00022679"/>
    </source>
</evidence>
<dbReference type="PROSITE" id="PS00094">
    <property type="entry name" value="C5_MTASE_1"/>
    <property type="match status" value="1"/>
</dbReference>
<evidence type="ECO:0000256" key="1">
    <source>
        <dbReference type="ARBA" id="ARBA00022603"/>
    </source>
</evidence>
<reference evidence="9 10" key="1">
    <citation type="submission" date="2023-01" db="EMBL/GenBank/DDBJ databases">
        <title>Novel diversity within Roseofilum (Cyanobacteria; Desertifilaceae) from marine benthic mats with descriptions of four novel species.</title>
        <authorList>
            <person name="Wang Y."/>
            <person name="Berthold D.E."/>
            <person name="Hu J."/>
            <person name="Lefler F.W."/>
            <person name="Laughinghouse H.D. IV."/>
        </authorList>
    </citation>
    <scope>NUCLEOTIDE SEQUENCE [LARGE SCALE GENOMIC DNA]</scope>
    <source>
        <strain evidence="9 10">BLCC-M154</strain>
    </source>
</reference>
<dbReference type="PRINTS" id="PR00105">
    <property type="entry name" value="C5METTRFRASE"/>
</dbReference>
<evidence type="ECO:0000256" key="6">
    <source>
        <dbReference type="RuleBase" id="RU000416"/>
    </source>
</evidence>
<keyword evidence="2 5" id="KW-0808">Transferase</keyword>
<evidence type="ECO:0000256" key="7">
    <source>
        <dbReference type="RuleBase" id="RU000417"/>
    </source>
</evidence>
<organism evidence="9 10">
    <name type="scientific">Roseofilum acuticapitatum BLCC-M154</name>
    <dbReference type="NCBI Taxonomy" id="3022444"/>
    <lineage>
        <taxon>Bacteria</taxon>
        <taxon>Bacillati</taxon>
        <taxon>Cyanobacteriota</taxon>
        <taxon>Cyanophyceae</taxon>
        <taxon>Desertifilales</taxon>
        <taxon>Desertifilaceae</taxon>
        <taxon>Roseofilum</taxon>
        <taxon>Roseofilum acuticapitatum</taxon>
    </lineage>
</organism>
<comment type="caution">
    <text evidence="9">The sequence shown here is derived from an EMBL/GenBank/DDBJ whole genome shotgun (WGS) entry which is preliminary data.</text>
</comment>
<comment type="similarity">
    <text evidence="5 6">Belongs to the class I-like SAM-binding methyltransferase superfamily. C5-methyltransferase family.</text>
</comment>
<dbReference type="EMBL" id="JAQOSP010000042">
    <property type="protein sequence ID" value="MDJ1169114.1"/>
    <property type="molecule type" value="Genomic_DNA"/>
</dbReference>
<keyword evidence="4" id="KW-0680">Restriction system</keyword>
<dbReference type="InterPro" id="IPR031303">
    <property type="entry name" value="C5_meth_CS"/>
</dbReference>
<dbReference type="PANTHER" id="PTHR10629:SF52">
    <property type="entry name" value="DNA (CYTOSINE-5)-METHYLTRANSFERASE 1"/>
    <property type="match status" value="1"/>
</dbReference>
<evidence type="ECO:0000256" key="8">
    <source>
        <dbReference type="SAM" id="MobiDB-lite"/>
    </source>
</evidence>
<dbReference type="RefSeq" id="WP_283752876.1">
    <property type="nucleotide sequence ID" value="NZ_JAQOSP010000042.1"/>
</dbReference>
<dbReference type="PANTHER" id="PTHR10629">
    <property type="entry name" value="CYTOSINE-SPECIFIC METHYLTRANSFERASE"/>
    <property type="match status" value="1"/>
</dbReference>
<sequence length="398" mass="44380">MKAIDLFCGCGGLSVGLKMAGFEVIAGLDIESKYLATFSHNFGQSKAFEADLSQVKPQNLMEKLKLSAGELDLLVGGPPCQGFSKNVPKKNRSCNNANNLLVKTFLEYCEALKPRMILMENVAEMKNSFNRSYSQETILRLEKQGYTLTPVVLNAADYGVPQRRRRAFFLANREGINFEIPPVTHYAQKNSQVVQFELFSYPAHITVWEAIGDLPSLDHGAGEIECPYACKPFTKFQKMIRKEQTVVRNHISRALKPLQYKRLASLKPGQGLKDLPVDLQVKGGYSGAYGRLTKDMIAPTITRWVFHPGSGRWGHPIDIRTLTIREIARLQSFPDDFEFVGSYNDQAGQLGNAVPPLLTKKIVQSMVSQLSQSKSDSNLMKSSRESFSSSEGKQKVMA</sequence>
<feature type="active site" evidence="5">
    <location>
        <position position="80"/>
    </location>
</feature>
<dbReference type="GO" id="GO:0008168">
    <property type="term" value="F:methyltransferase activity"/>
    <property type="evidence" value="ECO:0007669"/>
    <property type="project" value="UniProtKB-KW"/>
</dbReference>
<gene>
    <name evidence="9" type="ORF">PMG71_06715</name>
</gene>
<dbReference type="InterPro" id="IPR018117">
    <property type="entry name" value="C5_DNA_meth_AS"/>
</dbReference>
<dbReference type="SUPFAM" id="SSF53335">
    <property type="entry name" value="S-adenosyl-L-methionine-dependent methyltransferases"/>
    <property type="match status" value="1"/>
</dbReference>
<evidence type="ECO:0000256" key="4">
    <source>
        <dbReference type="ARBA" id="ARBA00022747"/>
    </source>
</evidence>
<dbReference type="Proteomes" id="UP001235303">
    <property type="component" value="Unassembled WGS sequence"/>
</dbReference>
<dbReference type="EC" id="2.1.1.37" evidence="7"/>
<evidence type="ECO:0000256" key="5">
    <source>
        <dbReference type="PROSITE-ProRule" id="PRU01016"/>
    </source>
</evidence>
<dbReference type="NCBIfam" id="TIGR00675">
    <property type="entry name" value="dcm"/>
    <property type="match status" value="1"/>
</dbReference>
<evidence type="ECO:0000256" key="3">
    <source>
        <dbReference type="ARBA" id="ARBA00022691"/>
    </source>
</evidence>
<dbReference type="PROSITE" id="PS00095">
    <property type="entry name" value="C5_MTASE_2"/>
    <property type="match status" value="1"/>
</dbReference>
<evidence type="ECO:0000313" key="10">
    <source>
        <dbReference type="Proteomes" id="UP001235303"/>
    </source>
</evidence>
<keyword evidence="10" id="KW-1185">Reference proteome</keyword>
<dbReference type="Pfam" id="PF00145">
    <property type="entry name" value="DNA_methylase"/>
    <property type="match status" value="1"/>
</dbReference>
<evidence type="ECO:0000313" key="9">
    <source>
        <dbReference type="EMBL" id="MDJ1169114.1"/>
    </source>
</evidence>
<dbReference type="Gene3D" id="3.40.50.150">
    <property type="entry name" value="Vaccinia Virus protein VP39"/>
    <property type="match status" value="1"/>
</dbReference>
<dbReference type="InterPro" id="IPR050390">
    <property type="entry name" value="C5-Methyltransferase"/>
</dbReference>
<dbReference type="GO" id="GO:0032259">
    <property type="term" value="P:methylation"/>
    <property type="evidence" value="ECO:0007669"/>
    <property type="project" value="UniProtKB-KW"/>
</dbReference>
<keyword evidence="1 5" id="KW-0489">Methyltransferase</keyword>
<dbReference type="Gene3D" id="3.90.120.10">
    <property type="entry name" value="DNA Methylase, subunit A, domain 2"/>
    <property type="match status" value="1"/>
</dbReference>
<accession>A0ABT7ARQ9</accession>
<comment type="catalytic activity">
    <reaction evidence="7">
        <text>a 2'-deoxycytidine in DNA + S-adenosyl-L-methionine = a 5-methyl-2'-deoxycytidine in DNA + S-adenosyl-L-homocysteine + H(+)</text>
        <dbReference type="Rhea" id="RHEA:13681"/>
        <dbReference type="Rhea" id="RHEA-COMP:11369"/>
        <dbReference type="Rhea" id="RHEA-COMP:11370"/>
        <dbReference type="ChEBI" id="CHEBI:15378"/>
        <dbReference type="ChEBI" id="CHEBI:57856"/>
        <dbReference type="ChEBI" id="CHEBI:59789"/>
        <dbReference type="ChEBI" id="CHEBI:85452"/>
        <dbReference type="ChEBI" id="CHEBI:85454"/>
        <dbReference type="EC" id="2.1.1.37"/>
    </reaction>
</comment>
<name>A0ABT7ARQ9_9CYAN</name>
<protein>
    <recommendedName>
        <fullName evidence="7">Cytosine-specific methyltransferase</fullName>
        <ecNumber evidence="7">2.1.1.37</ecNumber>
    </recommendedName>
</protein>
<feature type="region of interest" description="Disordered" evidence="8">
    <location>
        <begin position="373"/>
        <end position="398"/>
    </location>
</feature>
<proteinExistence type="inferred from homology"/>
<dbReference type="PROSITE" id="PS51679">
    <property type="entry name" value="SAM_MT_C5"/>
    <property type="match status" value="1"/>
</dbReference>
<dbReference type="InterPro" id="IPR001525">
    <property type="entry name" value="C5_MeTfrase"/>
</dbReference>